<proteinExistence type="predicted"/>
<sequence length="340" mass="36345">MGFRVGLSADLDNGVGGFSWGQISIETLAPLPWEFLPASGPQFTPESVKGFDAVAFAGPGVVPGSFGAPEDSPIMISRFGVGYDNIDLAECTRAGVALTITPDGSKKPVATAALTLVLSTMHNLLAKNHLAKTSQWDKRLSGLGQGLNTKTVATIGLGNISTEFFRLIAPFDCTRIAYDPWKTQAEADVHDVRLVELPQLFAQADVVVVLAALTPETKHLVGAEQLKLMKKTAILINISRGPIVDEKALIEALQSHTLAGAGLDVFETEPPAPDNPLLSMPQVVAIPHNLAWTDELALGMGRSAFTSITSISKGIVPEYVVNKDVLSTPQFLRKLEKWKV</sequence>
<dbReference type="SUPFAM" id="SSF51735">
    <property type="entry name" value="NAD(P)-binding Rossmann-fold domains"/>
    <property type="match status" value="1"/>
</dbReference>
<evidence type="ECO:0000313" key="5">
    <source>
        <dbReference type="EMBL" id="CAB5240802.1"/>
    </source>
</evidence>
<evidence type="ECO:0000256" key="2">
    <source>
        <dbReference type="ARBA" id="ARBA00023027"/>
    </source>
</evidence>
<reference evidence="5" key="1">
    <citation type="submission" date="2020-05" db="EMBL/GenBank/DDBJ databases">
        <authorList>
            <person name="Chiriac C."/>
            <person name="Salcher M."/>
            <person name="Ghai R."/>
            <person name="Kavagutti S V."/>
        </authorList>
    </citation>
    <scope>NUCLEOTIDE SEQUENCE</scope>
</reference>
<name>A0A6J7XSQ1_9ZZZZ</name>
<feature type="domain" description="D-isomer specific 2-hydroxyacid dehydrogenase NAD-binding" evidence="4">
    <location>
        <begin position="115"/>
        <end position="288"/>
    </location>
</feature>
<gene>
    <name evidence="5" type="ORF">UFOPK3554_01059</name>
</gene>
<feature type="domain" description="D-isomer specific 2-hydroxyacid dehydrogenase catalytic" evidence="3">
    <location>
        <begin position="75"/>
        <end position="322"/>
    </location>
</feature>
<dbReference type="Pfam" id="PF02826">
    <property type="entry name" value="2-Hacid_dh_C"/>
    <property type="match status" value="1"/>
</dbReference>
<dbReference type="PANTHER" id="PTHR10996">
    <property type="entry name" value="2-HYDROXYACID DEHYDROGENASE-RELATED"/>
    <property type="match status" value="1"/>
</dbReference>
<dbReference type="InterPro" id="IPR036291">
    <property type="entry name" value="NAD(P)-bd_dom_sf"/>
</dbReference>
<protein>
    <submittedName>
        <fullName evidence="5">Unannotated protein</fullName>
    </submittedName>
</protein>
<dbReference type="InterPro" id="IPR006139">
    <property type="entry name" value="D-isomer_2_OHA_DH_cat_dom"/>
</dbReference>
<dbReference type="GO" id="GO:0016618">
    <property type="term" value="F:hydroxypyruvate reductase [NAD(P)H] activity"/>
    <property type="evidence" value="ECO:0007669"/>
    <property type="project" value="TreeGrafter"/>
</dbReference>
<dbReference type="PROSITE" id="PS00671">
    <property type="entry name" value="D_2_HYDROXYACID_DH_3"/>
    <property type="match status" value="1"/>
</dbReference>
<organism evidence="5">
    <name type="scientific">freshwater metagenome</name>
    <dbReference type="NCBI Taxonomy" id="449393"/>
    <lineage>
        <taxon>unclassified sequences</taxon>
        <taxon>metagenomes</taxon>
        <taxon>ecological metagenomes</taxon>
    </lineage>
</organism>
<dbReference type="AlphaFoldDB" id="A0A6J7XSQ1"/>
<keyword evidence="1" id="KW-0560">Oxidoreductase</keyword>
<dbReference type="EMBL" id="CAFBSG010000017">
    <property type="protein sequence ID" value="CAB5240802.1"/>
    <property type="molecule type" value="Genomic_DNA"/>
</dbReference>
<dbReference type="PANTHER" id="PTHR10996:SF178">
    <property type="entry name" value="2-HYDROXYACID DEHYDROGENASE YGL185C-RELATED"/>
    <property type="match status" value="1"/>
</dbReference>
<evidence type="ECO:0000256" key="1">
    <source>
        <dbReference type="ARBA" id="ARBA00023002"/>
    </source>
</evidence>
<dbReference type="InterPro" id="IPR006140">
    <property type="entry name" value="D-isomer_DH_NAD-bd"/>
</dbReference>
<keyword evidence="2" id="KW-0520">NAD</keyword>
<dbReference type="GO" id="GO:0005829">
    <property type="term" value="C:cytosol"/>
    <property type="evidence" value="ECO:0007669"/>
    <property type="project" value="TreeGrafter"/>
</dbReference>
<evidence type="ECO:0000259" key="3">
    <source>
        <dbReference type="Pfam" id="PF00389"/>
    </source>
</evidence>
<dbReference type="SUPFAM" id="SSF52283">
    <property type="entry name" value="Formate/glycerate dehydrogenase catalytic domain-like"/>
    <property type="match status" value="1"/>
</dbReference>
<dbReference type="Gene3D" id="3.40.50.720">
    <property type="entry name" value="NAD(P)-binding Rossmann-like Domain"/>
    <property type="match status" value="2"/>
</dbReference>
<dbReference type="GO" id="GO:0051287">
    <property type="term" value="F:NAD binding"/>
    <property type="evidence" value="ECO:0007669"/>
    <property type="project" value="InterPro"/>
</dbReference>
<dbReference type="InterPro" id="IPR050223">
    <property type="entry name" value="D-isomer_2-hydroxyacid_DH"/>
</dbReference>
<dbReference type="GO" id="GO:0030267">
    <property type="term" value="F:glyoxylate reductase (NADPH) activity"/>
    <property type="evidence" value="ECO:0007669"/>
    <property type="project" value="TreeGrafter"/>
</dbReference>
<dbReference type="InterPro" id="IPR029753">
    <property type="entry name" value="D-isomer_DH_CS"/>
</dbReference>
<dbReference type="Pfam" id="PF00389">
    <property type="entry name" value="2-Hacid_dh"/>
    <property type="match status" value="1"/>
</dbReference>
<evidence type="ECO:0000259" key="4">
    <source>
        <dbReference type="Pfam" id="PF02826"/>
    </source>
</evidence>
<accession>A0A6J7XSQ1</accession>